<dbReference type="AlphaFoldDB" id="A0A3S5C829"/>
<comment type="similarity">
    <text evidence="1">Belongs to the Flattop family.</text>
</comment>
<evidence type="ECO:0000256" key="2">
    <source>
        <dbReference type="ARBA" id="ARBA00033306"/>
    </source>
</evidence>
<proteinExistence type="inferred from homology"/>
<dbReference type="Proteomes" id="UP000784294">
    <property type="component" value="Unassembled WGS sequence"/>
</dbReference>
<reference evidence="4" key="1">
    <citation type="submission" date="2018-11" db="EMBL/GenBank/DDBJ databases">
        <authorList>
            <consortium name="Pathogen Informatics"/>
        </authorList>
    </citation>
    <scope>NUCLEOTIDE SEQUENCE</scope>
</reference>
<evidence type="ECO:0000256" key="3">
    <source>
        <dbReference type="SAM" id="MobiDB-lite"/>
    </source>
</evidence>
<keyword evidence="5" id="KW-1185">Reference proteome</keyword>
<name>A0A3S5C829_9PLAT</name>
<protein>
    <recommendedName>
        <fullName evidence="2">Cilia- and flagella-associated protein 126</fullName>
    </recommendedName>
</protein>
<evidence type="ECO:0000256" key="1">
    <source>
        <dbReference type="ARBA" id="ARBA00009887"/>
    </source>
</evidence>
<evidence type="ECO:0000313" key="4">
    <source>
        <dbReference type="EMBL" id="VEL41440.1"/>
    </source>
</evidence>
<dbReference type="OrthoDB" id="521617at2759"/>
<feature type="region of interest" description="Disordered" evidence="3">
    <location>
        <begin position="1"/>
        <end position="42"/>
    </location>
</feature>
<sequence length="117" mass="13048">MSQHYSAQQFAQRRVSPSQFIADKRGHLNPGQKKKSCDSPWGMHVNTWDMPCHLPGNNVDNPTARSSTGFKYLQKQKELALAAMDLAKTNKTKRSLAQAPGDRSNPDATIHPPSDLY</sequence>
<dbReference type="Pfam" id="PF22611">
    <property type="entry name" value="CFAP126"/>
    <property type="match status" value="1"/>
</dbReference>
<dbReference type="GO" id="GO:0036064">
    <property type="term" value="C:ciliary basal body"/>
    <property type="evidence" value="ECO:0007669"/>
    <property type="project" value="TreeGrafter"/>
</dbReference>
<dbReference type="GO" id="GO:0044782">
    <property type="term" value="P:cilium organization"/>
    <property type="evidence" value="ECO:0007669"/>
    <property type="project" value="TreeGrafter"/>
</dbReference>
<gene>
    <name evidence="4" type="ORF">PXEA_LOCUS34880</name>
</gene>
<organism evidence="4 5">
    <name type="scientific">Protopolystoma xenopodis</name>
    <dbReference type="NCBI Taxonomy" id="117903"/>
    <lineage>
        <taxon>Eukaryota</taxon>
        <taxon>Metazoa</taxon>
        <taxon>Spiralia</taxon>
        <taxon>Lophotrochozoa</taxon>
        <taxon>Platyhelminthes</taxon>
        <taxon>Monogenea</taxon>
        <taxon>Polyopisthocotylea</taxon>
        <taxon>Polystomatidea</taxon>
        <taxon>Polystomatidae</taxon>
        <taxon>Protopolystoma</taxon>
    </lineage>
</organism>
<comment type="caution">
    <text evidence="4">The sequence shown here is derived from an EMBL/GenBank/DDBJ whole genome shotgun (WGS) entry which is preliminary data.</text>
</comment>
<accession>A0A3S5C829</accession>
<evidence type="ECO:0000313" key="5">
    <source>
        <dbReference type="Proteomes" id="UP000784294"/>
    </source>
</evidence>
<dbReference type="PANTHER" id="PTHR34639">
    <property type="entry name" value="PROTEIN FLATTOP"/>
    <property type="match status" value="1"/>
</dbReference>
<dbReference type="InterPro" id="IPR038797">
    <property type="entry name" value="Fltp"/>
</dbReference>
<feature type="compositionally biased region" description="Polar residues" evidence="3">
    <location>
        <begin position="1"/>
        <end position="19"/>
    </location>
</feature>
<dbReference type="PANTHER" id="PTHR34639:SF1">
    <property type="entry name" value="PROTEIN FLATTOP"/>
    <property type="match status" value="1"/>
</dbReference>
<feature type="region of interest" description="Disordered" evidence="3">
    <location>
        <begin position="90"/>
        <end position="117"/>
    </location>
</feature>
<dbReference type="EMBL" id="CAAALY010269350">
    <property type="protein sequence ID" value="VEL41440.1"/>
    <property type="molecule type" value="Genomic_DNA"/>
</dbReference>